<name>A0A502EIH1_9PROT</name>
<dbReference type="Proteomes" id="UP000317078">
    <property type="component" value="Unassembled WGS sequence"/>
</dbReference>
<comment type="caution">
    <text evidence="1">The sequence shown here is derived from an EMBL/GenBank/DDBJ whole genome shotgun (WGS) entry which is preliminary data.</text>
</comment>
<keyword evidence="2" id="KW-1185">Reference proteome</keyword>
<evidence type="ECO:0000313" key="2">
    <source>
        <dbReference type="Proteomes" id="UP000317078"/>
    </source>
</evidence>
<sequence length="127" mass="13559">MSSDEQAVRASMNQALQRASPDVFAPGREALLRLAASLREQPGDRAPCSAPPPSALNQLLQQALIASLKKRLDGLHDTAARREALDEVCGRLTAILFSLSSSREEAWKHSAFVAAALHAAAEQLAGF</sequence>
<dbReference type="AlphaFoldDB" id="A0A502EIH1"/>
<accession>A0A502EIH1</accession>
<dbReference type="RefSeq" id="WP_140887804.1">
    <property type="nucleotide sequence ID" value="NZ_RCZP01000091.1"/>
</dbReference>
<dbReference type="EMBL" id="RCZP01000091">
    <property type="protein sequence ID" value="TPG37495.1"/>
    <property type="molecule type" value="Genomic_DNA"/>
</dbReference>
<protein>
    <submittedName>
        <fullName evidence="1">Uncharacterized protein</fullName>
    </submittedName>
</protein>
<organism evidence="1 2">
    <name type="scientific">Muricoccus nepalensis</name>
    <dbReference type="NCBI Taxonomy" id="1854500"/>
    <lineage>
        <taxon>Bacteria</taxon>
        <taxon>Pseudomonadati</taxon>
        <taxon>Pseudomonadota</taxon>
        <taxon>Alphaproteobacteria</taxon>
        <taxon>Acetobacterales</taxon>
        <taxon>Roseomonadaceae</taxon>
        <taxon>Muricoccus</taxon>
    </lineage>
</organism>
<reference evidence="1 2" key="1">
    <citation type="journal article" date="2019" name="Environ. Microbiol.">
        <title>Species interactions and distinct microbial communities in high Arctic permafrost affected cryosols are associated with the CH4 and CO2 gas fluxes.</title>
        <authorList>
            <person name="Altshuler I."/>
            <person name="Hamel J."/>
            <person name="Turney S."/>
            <person name="Magnuson E."/>
            <person name="Levesque R."/>
            <person name="Greer C."/>
            <person name="Whyte L.G."/>
        </authorList>
    </citation>
    <scope>NUCLEOTIDE SEQUENCE [LARGE SCALE GENOMIC DNA]</scope>
    <source>
        <strain evidence="1 2">S9.3B</strain>
    </source>
</reference>
<evidence type="ECO:0000313" key="1">
    <source>
        <dbReference type="EMBL" id="TPG37495.1"/>
    </source>
</evidence>
<gene>
    <name evidence="1" type="ORF">EAH89_30055</name>
</gene>
<proteinExistence type="predicted"/>